<keyword evidence="2" id="KW-1185">Reference proteome</keyword>
<dbReference type="EMBL" id="CCYD01002864">
    <property type="protein sequence ID" value="CEG47900.1"/>
    <property type="molecule type" value="Genomic_DNA"/>
</dbReference>
<dbReference type="RefSeq" id="XP_024584269.1">
    <property type="nucleotide sequence ID" value="XM_024718918.1"/>
</dbReference>
<accession>A0A0P1B120</accession>
<dbReference type="AlphaFoldDB" id="A0A0P1B120"/>
<sequence length="68" mass="8061">MDTTNFILLLEEIERLSSLEQTSEIFEVARSNVYGFMQTPKFSDKRIYRRLVSLLRRLLDIAVVKTYC</sequence>
<protein>
    <submittedName>
        <fullName evidence="1">Uncharacterized protein</fullName>
    </submittedName>
</protein>
<evidence type="ECO:0000313" key="1">
    <source>
        <dbReference type="EMBL" id="CEG47900.1"/>
    </source>
</evidence>
<dbReference type="GeneID" id="36400280"/>
<dbReference type="Proteomes" id="UP000054928">
    <property type="component" value="Unassembled WGS sequence"/>
</dbReference>
<proteinExistence type="predicted"/>
<reference evidence="2" key="1">
    <citation type="submission" date="2014-09" db="EMBL/GenBank/DDBJ databases">
        <authorList>
            <person name="Sharma Rahul"/>
            <person name="Thines Marco"/>
        </authorList>
    </citation>
    <scope>NUCLEOTIDE SEQUENCE [LARGE SCALE GENOMIC DNA]</scope>
</reference>
<organism evidence="1 2">
    <name type="scientific">Plasmopara halstedii</name>
    <name type="common">Downy mildew of sunflower</name>
    <dbReference type="NCBI Taxonomy" id="4781"/>
    <lineage>
        <taxon>Eukaryota</taxon>
        <taxon>Sar</taxon>
        <taxon>Stramenopiles</taxon>
        <taxon>Oomycota</taxon>
        <taxon>Peronosporomycetes</taxon>
        <taxon>Peronosporales</taxon>
        <taxon>Peronosporaceae</taxon>
        <taxon>Plasmopara</taxon>
    </lineage>
</organism>
<evidence type="ECO:0000313" key="2">
    <source>
        <dbReference type="Proteomes" id="UP000054928"/>
    </source>
</evidence>
<name>A0A0P1B120_PLAHL</name>